<protein>
    <submittedName>
        <fullName evidence="1">Uncharacterized protein</fullName>
    </submittedName>
</protein>
<proteinExistence type="predicted"/>
<dbReference type="RefSeq" id="WP_092342136.1">
    <property type="nucleotide sequence ID" value="NZ_LN906597.1"/>
</dbReference>
<dbReference type="AlphaFoldDB" id="A0A0S4M1U6"/>
<sequence>MANIRESYQYVDDSDCLEGGDFAEALCLGARRLSYFSSYSPIGRGALSQASTFTPRLSDITGVVGEEYEHSSLDEIIEHNVTSHFERGNFGSLVKDLVKGVFLKFIGVNICEHEYKQFISLSSSSAGRDFILDRVIGTGGEAGLLAREEIVDLVLRVAVNVVVGVDLGCDFLLSASRAIVQYFMSCLGISAVKVTRVFLKAKMSVGDVSGFYVGEKGWNVSDFLASLSRLRAGDRETSGAASELVVGLLAGLFSLVKGVAGTDVCYCDNRYFEDISFRSSLNPAHVVMLLEKIVSLLILFPEVLHPKFVWRGGIDRKAFCSWFTPECSVKTQAQFPLFDKKGLFSGIVCASGKHEKLSLSERIESTLACYFEKDLFGCLVRKLIKDVSVKFTSCNMCEWEYKRVSILSGERHDFGPEMCCVIRCPDQERVVDTVLRVAVNIMVGVESGCDFLLNASRAVKRHFVSNLGVSVGEVGRILLESGINKRDASGSSELALDRRVSELLIRLSGRVTASSLEDLKNDSSELLVRLSRLRVGARESMGVASELVSFFLGDVASLVKDFAGTDVCSFNNRYFKDVLFRASLDPVRVSKFLYRILLLLVLFPEALHPRFVWRVKLAPEFFNSWFTLEGRCPVR</sequence>
<name>A0A0S4M1U6_9BURK</name>
<dbReference type="OrthoDB" id="9870431at2"/>
<evidence type="ECO:0000313" key="2">
    <source>
        <dbReference type="Proteomes" id="UP000198651"/>
    </source>
</evidence>
<dbReference type="STRING" id="1561003.Ark11_0410"/>
<organism evidence="1 2">
    <name type="scientific">Candidatus Ichthyocystis hellenicum</name>
    <dbReference type="NCBI Taxonomy" id="1561003"/>
    <lineage>
        <taxon>Bacteria</taxon>
        <taxon>Pseudomonadati</taxon>
        <taxon>Pseudomonadota</taxon>
        <taxon>Betaproteobacteria</taxon>
        <taxon>Burkholderiales</taxon>
        <taxon>Candidatus Ichthyocystis</taxon>
    </lineage>
</organism>
<evidence type="ECO:0000313" key="1">
    <source>
        <dbReference type="EMBL" id="CUT17259.1"/>
    </source>
</evidence>
<accession>A0A0S4M1U6</accession>
<dbReference type="EMBL" id="LN906597">
    <property type="protein sequence ID" value="CUT17259.1"/>
    <property type="molecule type" value="Genomic_DNA"/>
</dbReference>
<reference evidence="2" key="1">
    <citation type="submission" date="2015-11" db="EMBL/GenBank/DDBJ databases">
        <authorList>
            <person name="Seth-Smith H.M.B."/>
        </authorList>
    </citation>
    <scope>NUCLEOTIDE SEQUENCE [LARGE SCALE GENOMIC DNA]</scope>
    <source>
        <strain evidence="2">2013Ark11</strain>
    </source>
</reference>
<dbReference type="Proteomes" id="UP000198651">
    <property type="component" value="Chromosome I"/>
</dbReference>
<keyword evidence="2" id="KW-1185">Reference proteome</keyword>
<gene>
    <name evidence="1" type="ORF">Ark11_0410</name>
</gene>